<accession>A0ABR0M2J7</accession>
<proteinExistence type="predicted"/>
<protein>
    <submittedName>
        <fullName evidence="2">Uncharacterized protein</fullName>
    </submittedName>
</protein>
<comment type="caution">
    <text evidence="2">The sequence shown here is derived from an EMBL/GenBank/DDBJ whole genome shotgun (WGS) entry which is preliminary data.</text>
</comment>
<dbReference type="Proteomes" id="UP001357485">
    <property type="component" value="Unassembled WGS sequence"/>
</dbReference>
<evidence type="ECO:0000313" key="2">
    <source>
        <dbReference type="EMBL" id="KAK5277441.1"/>
    </source>
</evidence>
<reference evidence="2 3" key="1">
    <citation type="submission" date="2023-08" db="EMBL/GenBank/DDBJ databases">
        <title>Black Yeasts Isolated from many extreme environments.</title>
        <authorList>
            <person name="Coleine C."/>
            <person name="Stajich J.E."/>
            <person name="Selbmann L."/>
        </authorList>
    </citation>
    <scope>NUCLEOTIDE SEQUENCE [LARGE SCALE GENOMIC DNA]</scope>
    <source>
        <strain evidence="2 3">CCFEE 536</strain>
    </source>
</reference>
<sequence length="60" mass="6304">MTSAEWELLDEKEWEHRADEEPVLVGGKKATAEGEETNAVTAAGGDDAEGGTKETAAEQG</sequence>
<feature type="compositionally biased region" description="Basic and acidic residues" evidence="1">
    <location>
        <begin position="9"/>
        <end position="20"/>
    </location>
</feature>
<name>A0ABR0M2J7_9PEZI</name>
<keyword evidence="3" id="KW-1185">Reference proteome</keyword>
<gene>
    <name evidence="2" type="ORF">LTR16_009781</name>
</gene>
<feature type="compositionally biased region" description="Basic and acidic residues" evidence="1">
    <location>
        <begin position="50"/>
        <end position="60"/>
    </location>
</feature>
<dbReference type="EMBL" id="JAVRRA010002631">
    <property type="protein sequence ID" value="KAK5277441.1"/>
    <property type="molecule type" value="Genomic_DNA"/>
</dbReference>
<feature type="region of interest" description="Disordered" evidence="1">
    <location>
        <begin position="1"/>
        <end position="60"/>
    </location>
</feature>
<evidence type="ECO:0000313" key="3">
    <source>
        <dbReference type="Proteomes" id="UP001357485"/>
    </source>
</evidence>
<evidence type="ECO:0000256" key="1">
    <source>
        <dbReference type="SAM" id="MobiDB-lite"/>
    </source>
</evidence>
<organism evidence="2 3">
    <name type="scientific">Cryomyces antarcticus</name>
    <dbReference type="NCBI Taxonomy" id="329879"/>
    <lineage>
        <taxon>Eukaryota</taxon>
        <taxon>Fungi</taxon>
        <taxon>Dikarya</taxon>
        <taxon>Ascomycota</taxon>
        <taxon>Pezizomycotina</taxon>
        <taxon>Dothideomycetes</taxon>
        <taxon>Dothideomycetes incertae sedis</taxon>
        <taxon>Cryomyces</taxon>
    </lineage>
</organism>
<feature type="non-terminal residue" evidence="2">
    <location>
        <position position="60"/>
    </location>
</feature>